<keyword evidence="1" id="KW-0805">Transcription regulation</keyword>
<protein>
    <submittedName>
        <fullName evidence="6">MarR family transcriptional regulator</fullName>
    </submittedName>
</protein>
<dbReference type="PROSITE" id="PS50995">
    <property type="entry name" value="HTH_MARR_2"/>
    <property type="match status" value="1"/>
</dbReference>
<dbReference type="Proteomes" id="UP000272503">
    <property type="component" value="Unassembled WGS sequence"/>
</dbReference>
<evidence type="ECO:0000256" key="1">
    <source>
        <dbReference type="ARBA" id="ARBA00023015"/>
    </source>
</evidence>
<dbReference type="Gene3D" id="1.10.10.10">
    <property type="entry name" value="Winged helix-like DNA-binding domain superfamily/Winged helix DNA-binding domain"/>
    <property type="match status" value="1"/>
</dbReference>
<dbReference type="PANTHER" id="PTHR39515">
    <property type="entry name" value="CONSERVED PROTEIN"/>
    <property type="match status" value="1"/>
</dbReference>
<evidence type="ECO:0000259" key="5">
    <source>
        <dbReference type="PROSITE" id="PS50995"/>
    </source>
</evidence>
<name>A0A3L7A3S7_9MICO</name>
<reference evidence="6 7" key="1">
    <citation type="submission" date="2018-10" db="EMBL/GenBank/DDBJ databases">
        <authorList>
            <person name="Li J."/>
        </authorList>
    </citation>
    <scope>NUCLEOTIDE SEQUENCE [LARGE SCALE GENOMIC DNA]</scope>
    <source>
        <strain evidence="6 7">IF 016277</strain>
    </source>
</reference>
<dbReference type="GO" id="GO:0003700">
    <property type="term" value="F:DNA-binding transcription factor activity"/>
    <property type="evidence" value="ECO:0007669"/>
    <property type="project" value="InterPro"/>
</dbReference>
<dbReference type="SMART" id="SM00347">
    <property type="entry name" value="HTH_MARR"/>
    <property type="match status" value="1"/>
</dbReference>
<dbReference type="GO" id="GO:0003677">
    <property type="term" value="F:DNA binding"/>
    <property type="evidence" value="ECO:0007669"/>
    <property type="project" value="UniProtKB-KW"/>
</dbReference>
<dbReference type="InterPro" id="IPR052526">
    <property type="entry name" value="HTH-type_Bedaq_tolerance"/>
</dbReference>
<evidence type="ECO:0000256" key="3">
    <source>
        <dbReference type="ARBA" id="ARBA00023163"/>
    </source>
</evidence>
<organism evidence="6 7">
    <name type="scientific">Mycetocola tolaasinivorans</name>
    <dbReference type="NCBI Taxonomy" id="76635"/>
    <lineage>
        <taxon>Bacteria</taxon>
        <taxon>Bacillati</taxon>
        <taxon>Actinomycetota</taxon>
        <taxon>Actinomycetes</taxon>
        <taxon>Micrococcales</taxon>
        <taxon>Microbacteriaceae</taxon>
        <taxon>Mycetocola</taxon>
    </lineage>
</organism>
<dbReference type="InterPro" id="IPR036390">
    <property type="entry name" value="WH_DNA-bd_sf"/>
</dbReference>
<evidence type="ECO:0000313" key="7">
    <source>
        <dbReference type="Proteomes" id="UP000272503"/>
    </source>
</evidence>
<accession>A0A3L7A3S7</accession>
<sequence>MRGRGSGTSTSSIRNTRLRVPAGGADQANAGEMLSPTPVPAYRSGIGPSAANAGLSSRKVASVRSSGACVRLRRSPARMPRSRTPGAGGFMVLLVPHRSSPRYNLTGKLARLPVVFYAGGMPTAANPPIPDPTSLETAQRFRLNVDRLRRSLRRIEIVEELGRTHEAVLSLVFRQGPLSIADLARREQMRPQSMGAVVGDLVTRELVAKQPDPRDGRRDLISLTEAGQTVLDRVNQVRDRDFALILDGDLSAEERDTLHRAVELMERVAFGLDRA</sequence>
<dbReference type="EMBL" id="RCUX01000008">
    <property type="protein sequence ID" value="RLP74976.1"/>
    <property type="molecule type" value="Genomic_DNA"/>
</dbReference>
<feature type="region of interest" description="Disordered" evidence="4">
    <location>
        <begin position="1"/>
        <end position="31"/>
    </location>
</feature>
<keyword evidence="7" id="KW-1185">Reference proteome</keyword>
<keyword evidence="3" id="KW-0804">Transcription</keyword>
<feature type="domain" description="HTH marR-type" evidence="5">
    <location>
        <begin position="134"/>
        <end position="267"/>
    </location>
</feature>
<dbReference type="Pfam" id="PF12802">
    <property type="entry name" value="MarR_2"/>
    <property type="match status" value="1"/>
</dbReference>
<dbReference type="PANTHER" id="PTHR39515:SF2">
    <property type="entry name" value="HTH-TYPE TRANSCRIPTIONAL REGULATOR RV0880"/>
    <property type="match status" value="1"/>
</dbReference>
<proteinExistence type="predicted"/>
<dbReference type="AlphaFoldDB" id="A0A3L7A3S7"/>
<dbReference type="PROSITE" id="PS01117">
    <property type="entry name" value="HTH_MARR_1"/>
    <property type="match status" value="1"/>
</dbReference>
<evidence type="ECO:0000256" key="4">
    <source>
        <dbReference type="SAM" id="MobiDB-lite"/>
    </source>
</evidence>
<dbReference type="InterPro" id="IPR000835">
    <property type="entry name" value="HTH_MarR-typ"/>
</dbReference>
<comment type="caution">
    <text evidence="6">The sequence shown here is derived from an EMBL/GenBank/DDBJ whole genome shotgun (WGS) entry which is preliminary data.</text>
</comment>
<evidence type="ECO:0000313" key="6">
    <source>
        <dbReference type="EMBL" id="RLP74976.1"/>
    </source>
</evidence>
<keyword evidence="2" id="KW-0238">DNA-binding</keyword>
<dbReference type="InterPro" id="IPR023187">
    <property type="entry name" value="Tscrpt_reg_MarR-type_CS"/>
</dbReference>
<gene>
    <name evidence="6" type="ORF">D9V32_11125</name>
</gene>
<dbReference type="SUPFAM" id="SSF46785">
    <property type="entry name" value="Winged helix' DNA-binding domain"/>
    <property type="match status" value="1"/>
</dbReference>
<dbReference type="InterPro" id="IPR036388">
    <property type="entry name" value="WH-like_DNA-bd_sf"/>
</dbReference>
<evidence type="ECO:0000256" key="2">
    <source>
        <dbReference type="ARBA" id="ARBA00023125"/>
    </source>
</evidence>